<evidence type="ECO:0000313" key="2">
    <source>
        <dbReference type="EMBL" id="CAE0693116.1"/>
    </source>
</evidence>
<name>A0A7S3ZTC1_9STRA</name>
<sequence length="178" mass="19196">MQLLTTLVYIASGAAAVERWFDVCPESDAVIHAWARTTVRFDAPCKTVKNEVLARIAGKNGWVDPHNAGTYELTSSVGDVVAADHVTGDGKYTDKLQFMFENADGGDDCEVSGCSVSQVTSVIDRSTNYCNLYNLYCGGNVGCQVAQTDLTAIPLDKKTSLGAGKNKFKCRSGKKREL</sequence>
<dbReference type="EMBL" id="HBIW01010023">
    <property type="protein sequence ID" value="CAE0693116.1"/>
    <property type="molecule type" value="Transcribed_RNA"/>
</dbReference>
<proteinExistence type="predicted"/>
<evidence type="ECO:0000256" key="1">
    <source>
        <dbReference type="SAM" id="SignalP"/>
    </source>
</evidence>
<dbReference type="PANTHER" id="PTHR38564">
    <property type="entry name" value="SI:CH73-250A16.5-RELATED"/>
    <property type="match status" value="1"/>
</dbReference>
<protein>
    <submittedName>
        <fullName evidence="2">Uncharacterized protein</fullName>
    </submittedName>
</protein>
<reference evidence="2" key="1">
    <citation type="submission" date="2021-01" db="EMBL/GenBank/DDBJ databases">
        <authorList>
            <person name="Corre E."/>
            <person name="Pelletier E."/>
            <person name="Niang G."/>
            <person name="Scheremetjew M."/>
            <person name="Finn R."/>
            <person name="Kale V."/>
            <person name="Holt S."/>
            <person name="Cochrane G."/>
            <person name="Meng A."/>
            <person name="Brown T."/>
            <person name="Cohen L."/>
        </authorList>
    </citation>
    <scope>NUCLEOTIDE SEQUENCE</scope>
    <source>
        <strain evidence="2">CCMP1756</strain>
    </source>
</reference>
<feature type="signal peptide" evidence="1">
    <location>
        <begin position="1"/>
        <end position="16"/>
    </location>
</feature>
<dbReference type="PANTHER" id="PTHR38564:SF2">
    <property type="entry name" value="WU:FC46H12 PRECURSOR"/>
    <property type="match status" value="1"/>
</dbReference>
<organism evidence="2">
    <name type="scientific">Pelagomonas calceolata</name>
    <dbReference type="NCBI Taxonomy" id="35677"/>
    <lineage>
        <taxon>Eukaryota</taxon>
        <taxon>Sar</taxon>
        <taxon>Stramenopiles</taxon>
        <taxon>Ochrophyta</taxon>
        <taxon>Pelagophyceae</taxon>
        <taxon>Pelagomonadales</taxon>
        <taxon>Pelagomonadaceae</taxon>
        <taxon>Pelagomonas</taxon>
    </lineage>
</organism>
<dbReference type="AlphaFoldDB" id="A0A7S3ZTC1"/>
<gene>
    <name evidence="2" type="ORF">PCAL00307_LOCUS8552</name>
</gene>
<accession>A0A7S3ZTC1</accession>
<keyword evidence="1" id="KW-0732">Signal</keyword>
<feature type="chain" id="PRO_5031488761" evidence="1">
    <location>
        <begin position="17"/>
        <end position="178"/>
    </location>
</feature>